<dbReference type="GO" id="GO:0016616">
    <property type="term" value="F:oxidoreductase activity, acting on the CH-OH group of donors, NAD or NADP as acceptor"/>
    <property type="evidence" value="ECO:0007669"/>
    <property type="project" value="UniProtKB-ARBA"/>
</dbReference>
<reference evidence="8 9" key="1">
    <citation type="journal article" date="2015" name="Sci. Rep.">
        <title>Chromosome-level genome map provides insights into diverse defense mechanisms in the medicinal fungus Ganoderma sinense.</title>
        <authorList>
            <person name="Zhu Y."/>
            <person name="Xu J."/>
            <person name="Sun C."/>
            <person name="Zhou S."/>
            <person name="Xu H."/>
            <person name="Nelson D.R."/>
            <person name="Qian J."/>
            <person name="Song J."/>
            <person name="Luo H."/>
            <person name="Xiang L."/>
            <person name="Li Y."/>
            <person name="Xu Z."/>
            <person name="Ji A."/>
            <person name="Wang L."/>
            <person name="Lu S."/>
            <person name="Hayward A."/>
            <person name="Sun W."/>
            <person name="Li X."/>
            <person name="Schwartz D.C."/>
            <person name="Wang Y."/>
            <person name="Chen S."/>
        </authorList>
    </citation>
    <scope>NUCLEOTIDE SEQUENCE [LARGE SCALE GENOMIC DNA]</scope>
    <source>
        <strain evidence="8 9">ZZ0214-1</strain>
    </source>
</reference>
<dbReference type="PRINTS" id="PR00069">
    <property type="entry name" value="ALDKETRDTASE"/>
</dbReference>
<dbReference type="PIRSF" id="PIRSF000097">
    <property type="entry name" value="AKR"/>
    <property type="match status" value="1"/>
</dbReference>
<evidence type="ECO:0000256" key="6">
    <source>
        <dbReference type="PIRSR" id="PIRSR000097-3"/>
    </source>
</evidence>
<dbReference type="Proteomes" id="UP000230002">
    <property type="component" value="Unassembled WGS sequence"/>
</dbReference>
<dbReference type="Pfam" id="PF00248">
    <property type="entry name" value="Aldo_ket_red"/>
    <property type="match status" value="1"/>
</dbReference>
<evidence type="ECO:0000256" key="4">
    <source>
        <dbReference type="PIRSR" id="PIRSR000097-1"/>
    </source>
</evidence>
<accession>A0A2G8RRM7</accession>
<feature type="active site" description="Proton donor" evidence="4">
    <location>
        <position position="51"/>
    </location>
</feature>
<dbReference type="STRING" id="1077348.A0A2G8RRM7"/>
<dbReference type="InterPro" id="IPR023210">
    <property type="entry name" value="NADP_OxRdtase_dom"/>
</dbReference>
<dbReference type="GO" id="GO:0016652">
    <property type="term" value="F:oxidoreductase activity, acting on NAD(P)H as acceptor"/>
    <property type="evidence" value="ECO:0007669"/>
    <property type="project" value="InterPro"/>
</dbReference>
<name>A0A2G8RRM7_9APHY</name>
<dbReference type="PANTHER" id="PTHR43827">
    <property type="entry name" value="2,5-DIKETO-D-GLUCONIC ACID REDUCTASE"/>
    <property type="match status" value="1"/>
</dbReference>
<dbReference type="CDD" id="cd19120">
    <property type="entry name" value="AKR_AKR3C2-3"/>
    <property type="match status" value="1"/>
</dbReference>
<comment type="similarity">
    <text evidence="1">Belongs to the aldo/keto reductase family.</text>
</comment>
<dbReference type="PANTHER" id="PTHR43827:SF3">
    <property type="entry name" value="NADP-DEPENDENT OXIDOREDUCTASE DOMAIN-CONTAINING PROTEIN"/>
    <property type="match status" value="1"/>
</dbReference>
<keyword evidence="2" id="KW-0521">NADP</keyword>
<dbReference type="AlphaFoldDB" id="A0A2G8RRM7"/>
<dbReference type="EMBL" id="AYKW01000067">
    <property type="protein sequence ID" value="PIL23988.1"/>
    <property type="molecule type" value="Genomic_DNA"/>
</dbReference>
<dbReference type="SUPFAM" id="SSF51430">
    <property type="entry name" value="NAD(P)-linked oxidoreductase"/>
    <property type="match status" value="1"/>
</dbReference>
<evidence type="ECO:0000256" key="1">
    <source>
        <dbReference type="ARBA" id="ARBA00007905"/>
    </source>
</evidence>
<dbReference type="Gene3D" id="3.20.20.100">
    <property type="entry name" value="NADP-dependent oxidoreductase domain"/>
    <property type="match status" value="1"/>
</dbReference>
<dbReference type="InterPro" id="IPR044494">
    <property type="entry name" value="AKR3C2/3"/>
</dbReference>
<evidence type="ECO:0000256" key="3">
    <source>
        <dbReference type="ARBA" id="ARBA00023002"/>
    </source>
</evidence>
<organism evidence="8 9">
    <name type="scientific">Ganoderma sinense ZZ0214-1</name>
    <dbReference type="NCBI Taxonomy" id="1077348"/>
    <lineage>
        <taxon>Eukaryota</taxon>
        <taxon>Fungi</taxon>
        <taxon>Dikarya</taxon>
        <taxon>Basidiomycota</taxon>
        <taxon>Agaricomycotina</taxon>
        <taxon>Agaricomycetes</taxon>
        <taxon>Polyporales</taxon>
        <taxon>Polyporaceae</taxon>
        <taxon>Ganoderma</taxon>
    </lineage>
</organism>
<comment type="caution">
    <text evidence="8">The sequence shown here is derived from an EMBL/GenBank/DDBJ whole genome shotgun (WGS) entry which is preliminary data.</text>
</comment>
<keyword evidence="9" id="KW-1185">Reference proteome</keyword>
<proteinExistence type="inferred from homology"/>
<feature type="domain" description="NADP-dependent oxidoreductase" evidence="7">
    <location>
        <begin position="28"/>
        <end position="274"/>
    </location>
</feature>
<dbReference type="OrthoDB" id="416253at2759"/>
<feature type="binding site" evidence="5">
    <location>
        <position position="108"/>
    </location>
    <ligand>
        <name>substrate</name>
    </ligand>
</feature>
<sequence length="291" mass="32204">MSQRTIKLNDGREIPWLGFGTGTALYGKDAETSVSNAIAKGFVHLDGAQMYQNEDSLGKAIAASGVPREKLFVTTKLYKLGEGETVRDSLLQSLKKLHVDYVDLYLIHVPQDFGRALKDIWRQFEDLKTEGLAKSIGVSNCRISDFAALGLDEPGGVRIPPAINQIEYHPYVYVQSTAVLDYHQKHNIVTASYGGLSPIFREKGGPVDPVLDTVRERIKKDTGKEVSPGQVLGLWLRALGVPQITTTSKESRLLEYLDTLTLPDLSPEDVKAISDAGSKLQSRQFPRFMKE</sequence>
<dbReference type="InterPro" id="IPR036812">
    <property type="entry name" value="NAD(P)_OxRdtase_dom_sf"/>
</dbReference>
<dbReference type="InterPro" id="IPR020471">
    <property type="entry name" value="AKR"/>
</dbReference>
<evidence type="ECO:0000313" key="9">
    <source>
        <dbReference type="Proteomes" id="UP000230002"/>
    </source>
</evidence>
<feature type="site" description="Lowers pKa of active site Tyr" evidence="6">
    <location>
        <position position="76"/>
    </location>
</feature>
<gene>
    <name evidence="8" type="ORF">GSI_13739</name>
</gene>
<evidence type="ECO:0000313" key="8">
    <source>
        <dbReference type="EMBL" id="PIL23988.1"/>
    </source>
</evidence>
<keyword evidence="3" id="KW-0560">Oxidoreductase</keyword>
<protein>
    <submittedName>
        <fullName evidence="8">Transporter</fullName>
    </submittedName>
</protein>
<evidence type="ECO:0000256" key="2">
    <source>
        <dbReference type="ARBA" id="ARBA00022857"/>
    </source>
</evidence>
<evidence type="ECO:0000259" key="7">
    <source>
        <dbReference type="Pfam" id="PF00248"/>
    </source>
</evidence>
<evidence type="ECO:0000256" key="5">
    <source>
        <dbReference type="PIRSR" id="PIRSR000097-2"/>
    </source>
</evidence>